<dbReference type="AlphaFoldDB" id="A0A6J8ANH8"/>
<gene>
    <name evidence="1" type="ORF">MCOR_9592</name>
</gene>
<keyword evidence="2" id="KW-1185">Reference proteome</keyword>
<dbReference type="PANTHER" id="PTHR32046:SF11">
    <property type="entry name" value="IMMUNE-ASSOCIATED NUCLEOTIDE-BINDING PROTEIN 10-LIKE"/>
    <property type="match status" value="1"/>
</dbReference>
<dbReference type="EMBL" id="CACVKT020001743">
    <property type="protein sequence ID" value="CAC5370967.1"/>
    <property type="molecule type" value="Genomic_DNA"/>
</dbReference>
<evidence type="ECO:0000313" key="1">
    <source>
        <dbReference type="EMBL" id="CAC5370967.1"/>
    </source>
</evidence>
<organism evidence="1 2">
    <name type="scientific">Mytilus coruscus</name>
    <name type="common">Sea mussel</name>
    <dbReference type="NCBI Taxonomy" id="42192"/>
    <lineage>
        <taxon>Eukaryota</taxon>
        <taxon>Metazoa</taxon>
        <taxon>Spiralia</taxon>
        <taxon>Lophotrochozoa</taxon>
        <taxon>Mollusca</taxon>
        <taxon>Bivalvia</taxon>
        <taxon>Autobranchia</taxon>
        <taxon>Pteriomorphia</taxon>
        <taxon>Mytilida</taxon>
        <taxon>Mytiloidea</taxon>
        <taxon>Mytilidae</taxon>
        <taxon>Mytilinae</taxon>
        <taxon>Mytilus</taxon>
    </lineage>
</organism>
<name>A0A6J8ANH8_MYTCO</name>
<dbReference type="PANTHER" id="PTHR32046">
    <property type="entry name" value="G DOMAIN-CONTAINING PROTEIN"/>
    <property type="match status" value="1"/>
</dbReference>
<reference evidence="1 2" key="1">
    <citation type="submission" date="2020-06" db="EMBL/GenBank/DDBJ databases">
        <authorList>
            <person name="Li R."/>
            <person name="Bekaert M."/>
        </authorList>
    </citation>
    <scope>NUCLEOTIDE SEQUENCE [LARGE SCALE GENOMIC DNA]</scope>
    <source>
        <strain evidence="2">wild</strain>
    </source>
</reference>
<dbReference type="Proteomes" id="UP000507470">
    <property type="component" value="Unassembled WGS sequence"/>
</dbReference>
<sequence length="254" mass="29457">MEIWKTRTENFSMLFKTIETTTKITITSSIAVMRARTMLEIQLEALEDVLSKQAQYIANYKEDKLVMEAIENESPENRKISKYRRTVPETKAKGTFRESLNCPNCRKTCHKKCLVPLSKLAWTCEAMTDGKCTVCDRKCDAKDHVLSRKKYRVVYVTKFYSGEDVAARHEKREGTFSLLQNTIHLIEKCIIDINSTALTKDALSSTKYIQNLTNKEMRKKGEGYEMRIQILRNILKHLEQNSISNLSMDYLMKS</sequence>
<dbReference type="OrthoDB" id="10469358at2759"/>
<proteinExistence type="predicted"/>
<protein>
    <submittedName>
        <fullName evidence="1">Uncharacterized protein</fullName>
    </submittedName>
</protein>
<evidence type="ECO:0000313" key="2">
    <source>
        <dbReference type="Proteomes" id="UP000507470"/>
    </source>
</evidence>
<accession>A0A6J8ANH8</accession>